<feature type="transmembrane region" description="Helical" evidence="1">
    <location>
        <begin position="50"/>
        <end position="73"/>
    </location>
</feature>
<evidence type="ECO:0000256" key="1">
    <source>
        <dbReference type="SAM" id="Phobius"/>
    </source>
</evidence>
<evidence type="ECO:0000259" key="2">
    <source>
        <dbReference type="Pfam" id="PF08241"/>
    </source>
</evidence>
<dbReference type="SUPFAM" id="SSF53335">
    <property type="entry name" value="S-adenosyl-L-methionine-dependent methyltransferases"/>
    <property type="match status" value="1"/>
</dbReference>
<dbReference type="SUPFAM" id="SSF51161">
    <property type="entry name" value="Trimeric LpxA-like enzymes"/>
    <property type="match status" value="2"/>
</dbReference>
<protein>
    <recommendedName>
        <fullName evidence="2">Methyltransferase type 11 domain-containing protein</fullName>
    </recommendedName>
</protein>
<dbReference type="Pfam" id="PF08241">
    <property type="entry name" value="Methyltransf_11"/>
    <property type="match status" value="1"/>
</dbReference>
<dbReference type="InterPro" id="IPR013216">
    <property type="entry name" value="Methyltransf_11"/>
</dbReference>
<evidence type="ECO:0000313" key="4">
    <source>
        <dbReference type="Proteomes" id="UP000663845"/>
    </source>
</evidence>
<accession>A0A814PYP3</accession>
<dbReference type="EMBL" id="CAJNOG010000246">
    <property type="protein sequence ID" value="CAF1112858.1"/>
    <property type="molecule type" value="Genomic_DNA"/>
</dbReference>
<organism evidence="3 4">
    <name type="scientific">Adineta steineri</name>
    <dbReference type="NCBI Taxonomy" id="433720"/>
    <lineage>
        <taxon>Eukaryota</taxon>
        <taxon>Metazoa</taxon>
        <taxon>Spiralia</taxon>
        <taxon>Gnathifera</taxon>
        <taxon>Rotifera</taxon>
        <taxon>Eurotatoria</taxon>
        <taxon>Bdelloidea</taxon>
        <taxon>Adinetida</taxon>
        <taxon>Adinetidae</taxon>
        <taxon>Adineta</taxon>
    </lineage>
</organism>
<dbReference type="Gene3D" id="3.40.50.150">
    <property type="entry name" value="Vaccinia Virus protein VP39"/>
    <property type="match status" value="1"/>
</dbReference>
<dbReference type="PANTHER" id="PTHR43591:SF24">
    <property type="entry name" value="2-METHOXY-6-POLYPRENYL-1,4-BENZOQUINOL METHYLASE, MITOCHONDRIAL"/>
    <property type="match status" value="1"/>
</dbReference>
<evidence type="ECO:0000313" key="3">
    <source>
        <dbReference type="EMBL" id="CAF1112858.1"/>
    </source>
</evidence>
<keyword evidence="1" id="KW-0812">Transmembrane</keyword>
<dbReference type="AlphaFoldDB" id="A0A814PYP3"/>
<dbReference type="InterPro" id="IPR011004">
    <property type="entry name" value="Trimer_LpxA-like_sf"/>
</dbReference>
<reference evidence="3" key="1">
    <citation type="submission" date="2021-02" db="EMBL/GenBank/DDBJ databases">
        <authorList>
            <person name="Nowell W R."/>
        </authorList>
    </citation>
    <scope>NUCLEOTIDE SEQUENCE</scope>
</reference>
<feature type="transmembrane region" description="Helical" evidence="1">
    <location>
        <begin position="296"/>
        <end position="324"/>
    </location>
</feature>
<dbReference type="Proteomes" id="UP000663845">
    <property type="component" value="Unassembled WGS sequence"/>
</dbReference>
<dbReference type="GO" id="GO:0008757">
    <property type="term" value="F:S-adenosylmethionine-dependent methyltransferase activity"/>
    <property type="evidence" value="ECO:0007669"/>
    <property type="project" value="InterPro"/>
</dbReference>
<comment type="caution">
    <text evidence="3">The sequence shown here is derived from an EMBL/GenBank/DDBJ whole genome shotgun (WGS) entry which is preliminary data.</text>
</comment>
<feature type="transmembrane region" description="Helical" evidence="1">
    <location>
        <begin position="79"/>
        <end position="104"/>
    </location>
</feature>
<dbReference type="PANTHER" id="PTHR43591">
    <property type="entry name" value="METHYLTRANSFERASE"/>
    <property type="match status" value="1"/>
</dbReference>
<feature type="domain" description="Methyltransferase type 11" evidence="2">
    <location>
        <begin position="555"/>
        <end position="654"/>
    </location>
</feature>
<gene>
    <name evidence="3" type="ORF">JYZ213_LOCUS22030</name>
</gene>
<dbReference type="Gene3D" id="2.160.10.10">
    <property type="entry name" value="Hexapeptide repeat proteins"/>
    <property type="match status" value="2"/>
</dbReference>
<name>A0A814PYP3_9BILA</name>
<dbReference type="CDD" id="cd02440">
    <property type="entry name" value="AdoMet_MTases"/>
    <property type="match status" value="1"/>
</dbReference>
<keyword evidence="1" id="KW-1133">Transmembrane helix</keyword>
<sequence length="754" mass="85136">MQDNVMVQPMTSVTGFIASRTIIDGNEHKLGSLDISIIHSNRSLSIWHKIYQVIVLISLICIHCTLLAIAYKICSVDQIPLAISIAFCWTLWSILACFITLFLLKFIVGSCAAGETYPIASWSYLHKVWFRQLIVSSFRRAWSLSNRYDALYPFILRWLGAQVGDDVKLADIDIFLSYPTNLLKLETGVTAFGYLLIVPTEMTLSGDHRVDWLTLGSHTNLANACTILPGSHLASDTMVGNLTRITRETNSNNGDVYIGVPARALPFKMPVTQVVEDPIKTTLFWKTCLSYCISKCLFISIYLLGGLAVGPIIHTIIFCSLYRWFSDVDNDIIKKIKTALAEDLQVFICSFLGYTQWLIRLFRVFGAKIGNNVILPNIYSLPDANMVTIGDHVRLNIHAHIVCHSFEQRIWKVSPVTVGNSCILMSGSFVMAGCKLMGNNRLYPLTLVMKNDLLQSNTQWEGLPARSYIKKPVLYRSAPICDDVVECQQKSKNVDGLSLWYEQISNIYTNGNELQFVNWGYADMDEHIDDNTGYYSKKLYQQVLANVTLTDQNILEVGCGRGAGAAWCVRTYAPRSYVGIDSSRDVINLCEQSYSTTPRLSFIIADPKTYLSFQNESMDVILSIETTKICDEIVAVKQFVDEMTRVLTPNGYFIWCGLCNVDGSNVLIDYLTVNNTFIIKEKVNITRNVLHALDIQYNSRADFIERYVQPANREYCGLLTGLPGTQLYDDMQQGRAEYWRVIFHKKITTNTPLI</sequence>
<keyword evidence="1" id="KW-0472">Membrane</keyword>
<proteinExistence type="predicted"/>
<dbReference type="InterPro" id="IPR029063">
    <property type="entry name" value="SAM-dependent_MTases_sf"/>
</dbReference>